<dbReference type="GeneID" id="36623194"/>
<reference evidence="3 4" key="1">
    <citation type="submission" date="2016-07" db="EMBL/GenBank/DDBJ databases">
        <title>Multiple horizontal gene transfer events from other fungi enriched the ability of initially mycotrophic Trichoderma (Ascomycota) to feed on dead plant biomass.</title>
        <authorList>
            <consortium name="DOE Joint Genome Institute"/>
            <person name="Aerts A."/>
            <person name="Atanasova L."/>
            <person name="Chenthamara K."/>
            <person name="Zhang J."/>
            <person name="Grujic M."/>
            <person name="Henrissat B."/>
            <person name="Kuo A."/>
            <person name="Salamov A."/>
            <person name="Lipzen A."/>
            <person name="Labutti K."/>
            <person name="Barry K."/>
            <person name="Miao Y."/>
            <person name="Rahimi M.J."/>
            <person name="Shen Q."/>
            <person name="Grigoriev I.V."/>
            <person name="Kubicek C.P."/>
            <person name="Druzhinina I.S."/>
        </authorList>
    </citation>
    <scope>NUCLEOTIDE SEQUENCE [LARGE SCALE GENOMIC DNA]</scope>
    <source>
        <strain evidence="3 4">CBS 226.95</strain>
    </source>
</reference>
<feature type="signal peptide" evidence="2">
    <location>
        <begin position="1"/>
        <end position="19"/>
    </location>
</feature>
<name>A0A2T3ZS35_TRIHA</name>
<keyword evidence="4" id="KW-1185">Reference proteome</keyword>
<gene>
    <name evidence="3" type="ORF">M431DRAFT_369588</name>
</gene>
<dbReference type="RefSeq" id="XP_024767304.1">
    <property type="nucleotide sequence ID" value="XM_024914628.1"/>
</dbReference>
<proteinExistence type="predicted"/>
<dbReference type="EMBL" id="KZ679712">
    <property type="protein sequence ID" value="PTB47627.1"/>
    <property type="molecule type" value="Genomic_DNA"/>
</dbReference>
<evidence type="ECO:0000256" key="2">
    <source>
        <dbReference type="SAM" id="SignalP"/>
    </source>
</evidence>
<protein>
    <submittedName>
        <fullName evidence="3">Uncharacterized protein</fullName>
    </submittedName>
</protein>
<dbReference type="Proteomes" id="UP000241690">
    <property type="component" value="Unassembled WGS sequence"/>
</dbReference>
<feature type="chain" id="PRO_5015653549" evidence="2">
    <location>
        <begin position="20"/>
        <end position="97"/>
    </location>
</feature>
<accession>A0A2T3ZS35</accession>
<organism evidence="3 4">
    <name type="scientific">Trichoderma harzianum CBS 226.95</name>
    <dbReference type="NCBI Taxonomy" id="983964"/>
    <lineage>
        <taxon>Eukaryota</taxon>
        <taxon>Fungi</taxon>
        <taxon>Dikarya</taxon>
        <taxon>Ascomycota</taxon>
        <taxon>Pezizomycotina</taxon>
        <taxon>Sordariomycetes</taxon>
        <taxon>Hypocreomycetidae</taxon>
        <taxon>Hypocreales</taxon>
        <taxon>Hypocreaceae</taxon>
        <taxon>Trichoderma</taxon>
    </lineage>
</organism>
<feature type="region of interest" description="Disordered" evidence="1">
    <location>
        <begin position="54"/>
        <end position="97"/>
    </location>
</feature>
<keyword evidence="2" id="KW-0732">Signal</keyword>
<evidence type="ECO:0000313" key="4">
    <source>
        <dbReference type="Proteomes" id="UP000241690"/>
    </source>
</evidence>
<sequence>MTIFSICLLPAFVIIPASLFTPKHSIHRRSRPSSRVSARIGLALQLPLSSREAIPFNTTSSNGHGFPPSHSPQSRPKIHRPQCTPSPQGAWQRHCLA</sequence>
<evidence type="ECO:0000256" key="1">
    <source>
        <dbReference type="SAM" id="MobiDB-lite"/>
    </source>
</evidence>
<dbReference type="AlphaFoldDB" id="A0A2T3ZS35"/>
<evidence type="ECO:0000313" key="3">
    <source>
        <dbReference type="EMBL" id="PTB47627.1"/>
    </source>
</evidence>